<dbReference type="Gene3D" id="3.40.1190.20">
    <property type="match status" value="1"/>
</dbReference>
<dbReference type="AlphaFoldDB" id="A0ABD5SU18"/>
<accession>A0ABD5SU18</accession>
<dbReference type="Proteomes" id="UP001596383">
    <property type="component" value="Unassembled WGS sequence"/>
</dbReference>
<proteinExistence type="predicted"/>
<evidence type="ECO:0000313" key="1">
    <source>
        <dbReference type="EMBL" id="MFC6768826.1"/>
    </source>
</evidence>
<sequence>FIARRLEGDDVPEALEYAAATAALKRTIPGDVALVTAEEVEAVVDQRGEDISR</sequence>
<dbReference type="EMBL" id="JBHSWV010000625">
    <property type="protein sequence ID" value="MFC6768826.1"/>
    <property type="molecule type" value="Genomic_DNA"/>
</dbReference>
<name>A0ABD5SU18_9EURY</name>
<evidence type="ECO:0000313" key="2">
    <source>
        <dbReference type="Proteomes" id="UP001596383"/>
    </source>
</evidence>
<keyword evidence="1" id="KW-0808">Transferase</keyword>
<dbReference type="SUPFAM" id="SSF53613">
    <property type="entry name" value="Ribokinase-like"/>
    <property type="match status" value="1"/>
</dbReference>
<feature type="non-terminal residue" evidence="1">
    <location>
        <position position="1"/>
    </location>
</feature>
<reference evidence="1 2" key="1">
    <citation type="journal article" date="2019" name="Int. J. Syst. Evol. Microbiol.">
        <title>The Global Catalogue of Microorganisms (GCM) 10K type strain sequencing project: providing services to taxonomists for standard genome sequencing and annotation.</title>
        <authorList>
            <consortium name="The Broad Institute Genomics Platform"/>
            <consortium name="The Broad Institute Genome Sequencing Center for Infectious Disease"/>
            <person name="Wu L."/>
            <person name="Ma J."/>
        </authorList>
    </citation>
    <scope>NUCLEOTIDE SEQUENCE [LARGE SCALE GENOMIC DNA]</scope>
    <source>
        <strain evidence="1 2">LMG 29247</strain>
    </source>
</reference>
<keyword evidence="2" id="KW-1185">Reference proteome</keyword>
<dbReference type="InterPro" id="IPR029056">
    <property type="entry name" value="Ribokinase-like"/>
</dbReference>
<comment type="caution">
    <text evidence="1">The sequence shown here is derived from an EMBL/GenBank/DDBJ whole genome shotgun (WGS) entry which is preliminary data.</text>
</comment>
<dbReference type="GO" id="GO:0016301">
    <property type="term" value="F:kinase activity"/>
    <property type="evidence" value="ECO:0007669"/>
    <property type="project" value="UniProtKB-KW"/>
</dbReference>
<protein>
    <submittedName>
        <fullName evidence="1">Sugar kinase</fullName>
    </submittedName>
</protein>
<gene>
    <name evidence="1" type="ORF">ACFQE6_28585</name>
</gene>
<keyword evidence="1" id="KW-0418">Kinase</keyword>
<organism evidence="1 2">
    <name type="scientific">Natrinema soli</name>
    <dbReference type="NCBI Taxonomy" id="1930624"/>
    <lineage>
        <taxon>Archaea</taxon>
        <taxon>Methanobacteriati</taxon>
        <taxon>Methanobacteriota</taxon>
        <taxon>Stenosarchaea group</taxon>
        <taxon>Halobacteria</taxon>
        <taxon>Halobacteriales</taxon>
        <taxon>Natrialbaceae</taxon>
        <taxon>Natrinema</taxon>
    </lineage>
</organism>